<dbReference type="EMBL" id="CP136137">
    <property type="protein sequence ID" value="WYY06755.1"/>
    <property type="molecule type" value="Genomic_DNA"/>
</dbReference>
<sequence length="157" mass="17579">MTDAAARDFADEVEILADADRVWALLSDPATMPKASPELFSVTRLSRHRGPFRVGERFVGWNRRKAVVWPTVSRIVTVEPGRELSWHTTTSGAVWTYTLTPTGETTILRETRQMPDGAPRFATWFGNTLLGGMANHADELETQVSATLAWIKEHAER</sequence>
<protein>
    <submittedName>
        <fullName evidence="1">SRPBCC family protein</fullName>
    </submittedName>
</protein>
<dbReference type="Pfam" id="PF10604">
    <property type="entry name" value="Polyketide_cyc2"/>
    <property type="match status" value="1"/>
</dbReference>
<evidence type="ECO:0000313" key="2">
    <source>
        <dbReference type="Proteomes" id="UP001479933"/>
    </source>
</evidence>
<name>A0ABZ2TZ91_9ACTN</name>
<dbReference type="InterPro" id="IPR019587">
    <property type="entry name" value="Polyketide_cyclase/dehydratase"/>
</dbReference>
<dbReference type="RefSeq" id="WP_066170374.1">
    <property type="nucleotide sequence ID" value="NZ_CP136137.1"/>
</dbReference>
<dbReference type="SUPFAM" id="SSF55961">
    <property type="entry name" value="Bet v1-like"/>
    <property type="match status" value="1"/>
</dbReference>
<keyword evidence="2" id="KW-1185">Reference proteome</keyword>
<dbReference type="Gene3D" id="3.30.530.20">
    <property type="match status" value="1"/>
</dbReference>
<evidence type="ECO:0000313" key="1">
    <source>
        <dbReference type="EMBL" id="WYY06755.1"/>
    </source>
</evidence>
<dbReference type="Proteomes" id="UP001479933">
    <property type="component" value="Chromosome"/>
</dbReference>
<gene>
    <name evidence="1" type="ORF">RVF87_17105</name>
</gene>
<accession>A0ABZ2TZ91</accession>
<dbReference type="InterPro" id="IPR023393">
    <property type="entry name" value="START-like_dom_sf"/>
</dbReference>
<dbReference type="CDD" id="cd07812">
    <property type="entry name" value="SRPBCC"/>
    <property type="match status" value="1"/>
</dbReference>
<proteinExistence type="predicted"/>
<organism evidence="1 2">
    <name type="scientific">Gordonia hydrophobica</name>
    <dbReference type="NCBI Taxonomy" id="40516"/>
    <lineage>
        <taxon>Bacteria</taxon>
        <taxon>Bacillati</taxon>
        <taxon>Actinomycetota</taxon>
        <taxon>Actinomycetes</taxon>
        <taxon>Mycobacteriales</taxon>
        <taxon>Gordoniaceae</taxon>
        <taxon>Gordonia</taxon>
    </lineage>
</organism>
<reference evidence="1 2" key="1">
    <citation type="journal article" date="2023" name="Virus Evol.">
        <title>Computational host range prediction-The good, the bad, and the ugly.</title>
        <authorList>
            <person name="Howell A.A."/>
            <person name="Versoza C.J."/>
            <person name="Pfeifer S.P."/>
        </authorList>
    </citation>
    <scope>NUCLEOTIDE SEQUENCE [LARGE SCALE GENOMIC DNA]</scope>
    <source>
        <strain evidence="1 2">1610/1b</strain>
    </source>
</reference>